<dbReference type="PANTHER" id="PTHR30445">
    <property type="entry name" value="K(+)_H(+) ANTIPORTER SUBUNIT KHTT"/>
    <property type="match status" value="1"/>
</dbReference>
<dbReference type="Proteomes" id="UP000016648">
    <property type="component" value="Unassembled WGS sequence"/>
</dbReference>
<dbReference type="Pfam" id="PF02080">
    <property type="entry name" value="TrkA_C"/>
    <property type="match status" value="2"/>
</dbReference>
<keyword evidence="4" id="KW-1003">Cell membrane</keyword>
<dbReference type="NCBIfam" id="NF003007">
    <property type="entry name" value="PRK03818.1"/>
    <property type="match status" value="1"/>
</dbReference>
<dbReference type="NCBIfam" id="TIGR01625">
    <property type="entry name" value="YidE_YbjL_dupl"/>
    <property type="match status" value="2"/>
</dbReference>
<dbReference type="InterPro" id="IPR006512">
    <property type="entry name" value="YidE_YbjL"/>
</dbReference>
<proteinExistence type="inferred from homology"/>
<keyword evidence="3" id="KW-0813">Transport</keyword>
<organism evidence="10 11">
    <name type="scientific">Segatella baroniae F0067</name>
    <dbReference type="NCBI Taxonomy" id="1115809"/>
    <lineage>
        <taxon>Bacteria</taxon>
        <taxon>Pseudomonadati</taxon>
        <taxon>Bacteroidota</taxon>
        <taxon>Bacteroidia</taxon>
        <taxon>Bacteroidales</taxon>
        <taxon>Prevotellaceae</taxon>
        <taxon>Segatella</taxon>
    </lineage>
</organism>
<dbReference type="GO" id="GO:0005886">
    <property type="term" value="C:plasma membrane"/>
    <property type="evidence" value="ECO:0007669"/>
    <property type="project" value="UniProtKB-SubCell"/>
</dbReference>
<feature type="transmembrane region" description="Helical" evidence="8">
    <location>
        <begin position="72"/>
        <end position="92"/>
    </location>
</feature>
<keyword evidence="11" id="KW-1185">Reference proteome</keyword>
<feature type="domain" description="RCK C-terminal" evidence="9">
    <location>
        <begin position="321"/>
        <end position="405"/>
    </location>
</feature>
<evidence type="ECO:0000313" key="11">
    <source>
        <dbReference type="Proteomes" id="UP000016648"/>
    </source>
</evidence>
<dbReference type="PATRIC" id="fig|1115809.3.peg.1620"/>
<evidence type="ECO:0000256" key="3">
    <source>
        <dbReference type="ARBA" id="ARBA00022448"/>
    </source>
</evidence>
<dbReference type="GO" id="GO:0008324">
    <property type="term" value="F:monoatomic cation transmembrane transporter activity"/>
    <property type="evidence" value="ECO:0007669"/>
    <property type="project" value="InterPro"/>
</dbReference>
<dbReference type="SUPFAM" id="SSF116726">
    <property type="entry name" value="TrkA C-terminal domain-like"/>
    <property type="match status" value="2"/>
</dbReference>
<feature type="transmembrane region" description="Helical" evidence="8">
    <location>
        <begin position="202"/>
        <end position="222"/>
    </location>
</feature>
<comment type="subcellular location">
    <subcellularLocation>
        <location evidence="1">Cell membrane</location>
        <topology evidence="1">Multi-pass membrane protein</topology>
    </subcellularLocation>
</comment>
<evidence type="ECO:0000256" key="8">
    <source>
        <dbReference type="SAM" id="Phobius"/>
    </source>
</evidence>
<dbReference type="Gene3D" id="3.30.70.1450">
    <property type="entry name" value="Regulator of K+ conductance, C-terminal domain"/>
    <property type="match status" value="2"/>
</dbReference>
<dbReference type="InterPro" id="IPR036721">
    <property type="entry name" value="RCK_C_sf"/>
</dbReference>
<feature type="transmembrane region" description="Helical" evidence="8">
    <location>
        <begin position="535"/>
        <end position="553"/>
    </location>
</feature>
<feature type="transmembrane region" description="Helical" evidence="8">
    <location>
        <begin position="45"/>
        <end position="65"/>
    </location>
</feature>
<name>U2P4L9_9BACT</name>
<evidence type="ECO:0000259" key="9">
    <source>
        <dbReference type="PROSITE" id="PS51202"/>
    </source>
</evidence>
<evidence type="ECO:0000256" key="6">
    <source>
        <dbReference type="ARBA" id="ARBA00022989"/>
    </source>
</evidence>
<evidence type="ECO:0000256" key="4">
    <source>
        <dbReference type="ARBA" id="ARBA00022475"/>
    </source>
</evidence>
<feature type="transmembrane region" description="Helical" evidence="8">
    <location>
        <begin position="135"/>
        <end position="155"/>
    </location>
</feature>
<feature type="transmembrane region" description="Helical" evidence="8">
    <location>
        <begin position="573"/>
        <end position="592"/>
    </location>
</feature>
<dbReference type="AlphaFoldDB" id="U2P4L9"/>
<evidence type="ECO:0000256" key="5">
    <source>
        <dbReference type="ARBA" id="ARBA00022692"/>
    </source>
</evidence>
<keyword evidence="7 8" id="KW-0472">Membrane</keyword>
<feature type="transmembrane region" description="Helical" evidence="8">
    <location>
        <begin position="415"/>
        <end position="435"/>
    </location>
</feature>
<evidence type="ECO:0000256" key="2">
    <source>
        <dbReference type="ARBA" id="ARBA00009854"/>
    </source>
</evidence>
<protein>
    <submittedName>
        <fullName evidence="10">Putative permease membrane region</fullName>
    </submittedName>
</protein>
<keyword evidence="6 8" id="KW-1133">Transmembrane helix</keyword>
<dbReference type="InterPro" id="IPR050144">
    <property type="entry name" value="AAE_transporter"/>
</dbReference>
<dbReference type="Pfam" id="PF06826">
    <property type="entry name" value="Asp-Al_Ex"/>
    <property type="match status" value="2"/>
</dbReference>
<feature type="transmembrane region" description="Helical" evidence="8">
    <location>
        <begin position="107"/>
        <end position="128"/>
    </location>
</feature>
<gene>
    <name evidence="10" type="ORF">HMPREF9135_1237</name>
</gene>
<feature type="transmembrane region" description="Helical" evidence="8">
    <location>
        <begin position="472"/>
        <end position="495"/>
    </location>
</feature>
<comment type="caution">
    <text evidence="10">The sequence shown here is derived from an EMBL/GenBank/DDBJ whole genome shotgun (WGS) entry which is preliminary data.</text>
</comment>
<keyword evidence="5 8" id="KW-0812">Transmembrane</keyword>
<sequence>MAAATVDLQPCTGNIRAVTSEVTAVSIISKKMELIRNLFIGFPDLWGGGVAHSVMVLALVISLGLALGKIKVANISLGLTWVLFIGLVFGHFCFNLDEHLLHFLKEFGLILFVYSIGLQVGPSFFASFRRGGLPLNMLVLAVVSVGVTMAVVLHFTTGIPITTMAGILSGAVTNTPGLGAAQQANSDLNHIDSPDIAMGYAVTYPMGVIGVILTFMALRYLFRLNMQKEDSQAATGLGHLEELTVRTFTVEVENEMIEGRTVEHVHELLNRNFIVSRILHVATGEFNEVVNGKTVLNKGDKLLVIARPNDIEAITALLGVPAEVDWGNYNNELISRRILVTKPEINGKTLAQLKIRSNFGANVTRVNRSGVDLVASAGLHLQMGDRVTVVGNELAISHLEKMMGNSLRRLNSPNLIPIFLGIALGCIVANIPIIIPGIPESLKLGLTGGPLIVALLIGWLGPKHNLVTYTTISANLMIREVGICIFLACVGLGTGRDFFSTVISQEGLTWLGYGVLLTIVPLLTGALIGRYFMKLNYFTLIGVLAGANTNPPALTYANELTQSDSPAVGYSTVYPFAMFLRIVTIQILILVLG</sequence>
<evidence type="ECO:0000313" key="10">
    <source>
        <dbReference type="EMBL" id="ERK39101.1"/>
    </source>
</evidence>
<feature type="transmembrane region" description="Helical" evidence="8">
    <location>
        <begin position="441"/>
        <end position="460"/>
    </location>
</feature>
<reference evidence="10 11" key="1">
    <citation type="submission" date="2013-08" db="EMBL/GenBank/DDBJ databases">
        <authorList>
            <person name="Durkin A.S."/>
            <person name="Haft D.R."/>
            <person name="McCorrison J."/>
            <person name="Torralba M."/>
            <person name="Gillis M."/>
            <person name="Haft D.H."/>
            <person name="Methe B."/>
            <person name="Sutton G."/>
            <person name="Nelson K.E."/>
        </authorList>
    </citation>
    <scope>NUCLEOTIDE SEQUENCE [LARGE SCALE GENOMIC DNA]</scope>
    <source>
        <strain evidence="10 11">F0067</strain>
    </source>
</reference>
<feature type="transmembrane region" description="Helical" evidence="8">
    <location>
        <begin position="507"/>
        <end position="528"/>
    </location>
</feature>
<accession>U2P4L9</accession>
<dbReference type="GO" id="GO:0006813">
    <property type="term" value="P:potassium ion transport"/>
    <property type="evidence" value="ECO:0007669"/>
    <property type="project" value="InterPro"/>
</dbReference>
<dbReference type="PROSITE" id="PS51202">
    <property type="entry name" value="RCK_C"/>
    <property type="match status" value="2"/>
</dbReference>
<evidence type="ECO:0000256" key="7">
    <source>
        <dbReference type="ARBA" id="ARBA00023136"/>
    </source>
</evidence>
<dbReference type="PANTHER" id="PTHR30445:SF3">
    <property type="entry name" value="TRANSPORT PROTEIN YIDE-RELATED"/>
    <property type="match status" value="1"/>
</dbReference>
<feature type="domain" description="RCK C-terminal" evidence="9">
    <location>
        <begin position="235"/>
        <end position="320"/>
    </location>
</feature>
<comment type="similarity">
    <text evidence="2">Belongs to the AAE transporter (TC 2.A.81) family.</text>
</comment>
<dbReference type="EMBL" id="AWEY01000029">
    <property type="protein sequence ID" value="ERK39101.1"/>
    <property type="molecule type" value="Genomic_DNA"/>
</dbReference>
<evidence type="ECO:0000256" key="1">
    <source>
        <dbReference type="ARBA" id="ARBA00004651"/>
    </source>
</evidence>
<dbReference type="InterPro" id="IPR006037">
    <property type="entry name" value="RCK_C"/>
</dbReference>